<feature type="region of interest" description="Disordered" evidence="4">
    <location>
        <begin position="263"/>
        <end position="283"/>
    </location>
</feature>
<sequence>MNHVQSSESTVSEIDDTDDTEIIDNSRADDLNTTRRKDTAEPKSHKSKKTVEFQEQDIKPVRLKMNKSHHERTHRNPSEMEHRDSKHILSQVRQQLLKGTYTSSRNNSTKTPPIFDSIDINEFENYLKEPKYIRTFKKTRHVKQFRRLFLAQELKVNDNDTMPGMNGSANISGDYNQSKKSCPINSAAASSSTNNISSSKSPVTPRAIWTSKFSHDGKYLATAGKDGTVRIWKVISSPTERLELSSTLESNIESHVRRSRIRSQLSNLAGGNSSNSTSSQYLNPTYDNTNESLDLYAPVFHSLPIKVFREHTQDVLDLDWSKNNFLITSSMDKTVKLWHPERKSSLKTFHHPDFVTSVRFHPTDDRFFLSGCLDHACRLWSIVDNEVCYKFDTLDLITSVAFSPDDGKFIVVGTFNGYIYVLATDGLIAISSFHITDKKTQTEKVVKIFQDPAQAHHGPRITGITVFSPKFDQSGNSLRILVTSNDSRIRVFDLNTKKMLELIKGFHSEILSHNAQLSTSTGGAYVVCGSDDHWIYCWTLKSSVEDNTQNEHHGSINTKKVKNGLKRSDSLKNLFSKSLSRSSSQSSGSGRNEDLTGLTMTHLSLTPNKPGSSPPSESSKSESSNHRHSFLASLIPGHHDYIKNSHYLAFNAHPAPVTSVSLAQIDTAKTLSLSNDVICELYAEFSNAEDDFDILKVRGTAVTPITSNESAASSLEYPTSNNLNNVVNAVGSIIVSIDTTGTIRVFRTDIPTVIRKRVLDKIQEYKLENRSRVNSATSLYTLGRANGNTSSSNVSRTKSFTNVSNANLNHNNSVFGSKNIKPMMRSPSLSNFSSIAQSSQIGSISPSINTSTISSSTNDSFSSSVLTDLPQSIRCDVCHGSHFKPISKSGLVRGENSYYCLDCGSVLNNFR</sequence>
<dbReference type="SUPFAM" id="SSF50978">
    <property type="entry name" value="WD40 repeat-like"/>
    <property type="match status" value="1"/>
</dbReference>
<evidence type="ECO:0008006" key="7">
    <source>
        <dbReference type="Google" id="ProtNLM"/>
    </source>
</evidence>
<feature type="compositionally biased region" description="Acidic residues" evidence="4">
    <location>
        <begin position="13"/>
        <end position="22"/>
    </location>
</feature>
<feature type="repeat" description="WD" evidence="3">
    <location>
        <begin position="213"/>
        <end position="242"/>
    </location>
</feature>
<feature type="compositionally biased region" description="Low complexity" evidence="4">
    <location>
        <begin position="1"/>
        <end position="12"/>
    </location>
</feature>
<feature type="region of interest" description="Disordered" evidence="4">
    <location>
        <begin position="576"/>
        <end position="595"/>
    </location>
</feature>
<feature type="repeat" description="WD" evidence="3">
    <location>
        <begin position="308"/>
        <end position="348"/>
    </location>
</feature>
<proteinExistence type="predicted"/>
<evidence type="ECO:0000256" key="3">
    <source>
        <dbReference type="PROSITE-ProRule" id="PRU00221"/>
    </source>
</evidence>
<reference evidence="5 6" key="1">
    <citation type="submission" date="2020-11" db="EMBL/GenBank/DDBJ databases">
        <title>Kefir isolates.</title>
        <authorList>
            <person name="Marcisauskas S."/>
            <person name="Kim Y."/>
            <person name="Blasche S."/>
        </authorList>
    </citation>
    <scope>NUCLEOTIDE SEQUENCE [LARGE SCALE GENOMIC DNA]</scope>
    <source>
        <strain evidence="5 6">OG2</strain>
    </source>
</reference>
<organism evidence="5 6">
    <name type="scientific">Maudiozyma exigua</name>
    <name type="common">Yeast</name>
    <name type="synonym">Kazachstania exigua</name>
    <dbReference type="NCBI Taxonomy" id="34358"/>
    <lineage>
        <taxon>Eukaryota</taxon>
        <taxon>Fungi</taxon>
        <taxon>Dikarya</taxon>
        <taxon>Ascomycota</taxon>
        <taxon>Saccharomycotina</taxon>
        <taxon>Saccharomycetes</taxon>
        <taxon>Saccharomycetales</taxon>
        <taxon>Saccharomycetaceae</taxon>
        <taxon>Maudiozyma</taxon>
    </lineage>
</organism>
<feature type="region of interest" description="Disordered" evidence="4">
    <location>
        <begin position="601"/>
        <end position="627"/>
    </location>
</feature>
<feature type="compositionally biased region" description="Low complexity" evidence="4">
    <location>
        <begin position="576"/>
        <end position="589"/>
    </location>
</feature>
<dbReference type="InterPro" id="IPR036322">
    <property type="entry name" value="WD40_repeat_dom_sf"/>
</dbReference>
<dbReference type="OrthoDB" id="1932312at2759"/>
<feature type="repeat" description="WD" evidence="3">
    <location>
        <begin position="348"/>
        <end position="390"/>
    </location>
</feature>
<name>A0A9P6VXI9_MAUEX</name>
<feature type="region of interest" description="Disordered" evidence="4">
    <location>
        <begin position="1"/>
        <end position="85"/>
    </location>
</feature>
<feature type="compositionally biased region" description="Basic residues" evidence="4">
    <location>
        <begin position="61"/>
        <end position="73"/>
    </location>
</feature>
<feature type="compositionally biased region" description="Low complexity" evidence="4">
    <location>
        <begin position="185"/>
        <end position="201"/>
    </location>
</feature>
<evidence type="ECO:0000256" key="2">
    <source>
        <dbReference type="ARBA" id="ARBA00022737"/>
    </source>
</evidence>
<evidence type="ECO:0000256" key="1">
    <source>
        <dbReference type="ARBA" id="ARBA00022574"/>
    </source>
</evidence>
<evidence type="ECO:0000313" key="6">
    <source>
        <dbReference type="Proteomes" id="UP000750334"/>
    </source>
</evidence>
<feature type="compositionally biased region" description="Basic and acidic residues" evidence="4">
    <location>
        <begin position="24"/>
        <end position="60"/>
    </location>
</feature>
<dbReference type="PROSITE" id="PS50082">
    <property type="entry name" value="WD_REPEATS_2"/>
    <property type="match status" value="3"/>
</dbReference>
<dbReference type="Gene3D" id="2.130.10.10">
    <property type="entry name" value="YVTN repeat-like/Quinoprotein amine dehydrogenase"/>
    <property type="match status" value="1"/>
</dbReference>
<feature type="compositionally biased region" description="Low complexity" evidence="4">
    <location>
        <begin position="607"/>
        <end position="618"/>
    </location>
</feature>
<feature type="compositionally biased region" description="Low complexity" evidence="4">
    <location>
        <begin position="263"/>
        <end position="280"/>
    </location>
</feature>
<keyword evidence="6" id="KW-1185">Reference proteome</keyword>
<dbReference type="EMBL" id="PUHR01000255">
    <property type="protein sequence ID" value="KAG0656578.1"/>
    <property type="molecule type" value="Genomic_DNA"/>
</dbReference>
<dbReference type="Proteomes" id="UP000750334">
    <property type="component" value="Unassembled WGS sequence"/>
</dbReference>
<comment type="caution">
    <text evidence="5">The sequence shown here is derived from an EMBL/GenBank/DDBJ whole genome shotgun (WGS) entry which is preliminary data.</text>
</comment>
<dbReference type="PROSITE" id="PS50294">
    <property type="entry name" value="WD_REPEATS_REGION"/>
    <property type="match status" value="1"/>
</dbReference>
<dbReference type="PANTHER" id="PTHR14221">
    <property type="entry name" value="WD REPEAT DOMAIN 44"/>
    <property type="match status" value="1"/>
</dbReference>
<dbReference type="Pfam" id="PF00400">
    <property type="entry name" value="WD40"/>
    <property type="match status" value="3"/>
</dbReference>
<feature type="compositionally biased region" description="Basic and acidic residues" evidence="4">
    <location>
        <begin position="74"/>
        <end position="85"/>
    </location>
</feature>
<keyword evidence="2" id="KW-0677">Repeat</keyword>
<accession>A0A9P6VXI9</accession>
<dbReference type="PANTHER" id="PTHR14221:SF0">
    <property type="entry name" value="WD REPEAT-CONTAINING PROTEIN 44"/>
    <property type="match status" value="1"/>
</dbReference>
<dbReference type="AlphaFoldDB" id="A0A9P6VXI9"/>
<protein>
    <recommendedName>
        <fullName evidence="7">WD repeat-containing protein 44</fullName>
    </recommendedName>
</protein>
<dbReference type="InterPro" id="IPR015943">
    <property type="entry name" value="WD40/YVTN_repeat-like_dom_sf"/>
</dbReference>
<keyword evidence="1 3" id="KW-0853">WD repeat</keyword>
<dbReference type="InterPro" id="IPR001680">
    <property type="entry name" value="WD40_rpt"/>
</dbReference>
<gene>
    <name evidence="5" type="ORF">C6P45_002649</name>
</gene>
<evidence type="ECO:0000313" key="5">
    <source>
        <dbReference type="EMBL" id="KAG0656578.1"/>
    </source>
</evidence>
<dbReference type="InterPro" id="IPR040324">
    <property type="entry name" value="WDR44/Dgr2"/>
</dbReference>
<evidence type="ECO:0000256" key="4">
    <source>
        <dbReference type="SAM" id="MobiDB-lite"/>
    </source>
</evidence>
<feature type="region of interest" description="Disordered" evidence="4">
    <location>
        <begin position="184"/>
        <end position="203"/>
    </location>
</feature>
<dbReference type="SMART" id="SM00320">
    <property type="entry name" value="WD40"/>
    <property type="match status" value="6"/>
</dbReference>